<dbReference type="SUPFAM" id="SSF56436">
    <property type="entry name" value="C-type lectin-like"/>
    <property type="match status" value="1"/>
</dbReference>
<dbReference type="InterPro" id="IPR006583">
    <property type="entry name" value="PAN-3_domain"/>
</dbReference>
<proteinExistence type="predicted"/>
<dbReference type="InterPro" id="IPR016186">
    <property type="entry name" value="C-type_lectin-like/link_sf"/>
</dbReference>
<protein>
    <submittedName>
        <fullName evidence="3">CW domain-containing protein</fullName>
    </submittedName>
</protein>
<organism evidence="2 3">
    <name type="scientific">Caenorhabditis tropicalis</name>
    <dbReference type="NCBI Taxonomy" id="1561998"/>
    <lineage>
        <taxon>Eukaryota</taxon>
        <taxon>Metazoa</taxon>
        <taxon>Ecdysozoa</taxon>
        <taxon>Nematoda</taxon>
        <taxon>Chromadorea</taxon>
        <taxon>Rhabditida</taxon>
        <taxon>Rhabditina</taxon>
        <taxon>Rhabditomorpha</taxon>
        <taxon>Rhabditoidea</taxon>
        <taxon>Rhabditidae</taxon>
        <taxon>Peloderinae</taxon>
        <taxon>Caenorhabditis</taxon>
    </lineage>
</organism>
<dbReference type="PANTHER" id="PTHR47629:SF13">
    <property type="entry name" value="CW DOMAIN-CONTAINING PROTEIN-RELATED"/>
    <property type="match status" value="1"/>
</dbReference>
<evidence type="ECO:0000313" key="3">
    <source>
        <dbReference type="WBParaSite" id="Csp11.Scaffold574.g4376.t2"/>
    </source>
</evidence>
<name>A0A1I7TBQ1_9PELO</name>
<dbReference type="Proteomes" id="UP000095282">
    <property type="component" value="Unplaced"/>
</dbReference>
<accession>A0A1I7TBQ1</accession>
<keyword evidence="2" id="KW-1185">Reference proteome</keyword>
<dbReference type="Pfam" id="PF08277">
    <property type="entry name" value="PAN_3"/>
    <property type="match status" value="1"/>
</dbReference>
<dbReference type="PANTHER" id="PTHR47629">
    <property type="entry name" value="C-TYPE LECTIN-RELATED"/>
    <property type="match status" value="1"/>
</dbReference>
<feature type="domain" description="PAN-3" evidence="1">
    <location>
        <begin position="4"/>
        <end position="49"/>
    </location>
</feature>
<dbReference type="Gene3D" id="3.10.100.10">
    <property type="entry name" value="Mannose-Binding Protein A, subunit A"/>
    <property type="match status" value="1"/>
</dbReference>
<sequence length="249" mass="27966">MKINGEVRGKPDSNRTMSNEECIDSCLKDSTCILIEYNSASDHCFQWESIKYPLNPIEVVETEPETENFVLFKARFPDEICPTSLDLLNITISLLDKNISWTKTDEGWRLGFCKDGWKRFNRKLLPVCIKAVLIHKGVSKSDAESMCTSMDAKLIGFETFGEADSMWEQLDDDELDILFWLDGVTETSVSTYSITLKNSGNVSEDKTKESEGVKYVPESGTMLTDVSCNATNTGGAFCGYGLFDINYIE</sequence>
<evidence type="ECO:0000313" key="2">
    <source>
        <dbReference type="Proteomes" id="UP000095282"/>
    </source>
</evidence>
<dbReference type="WBParaSite" id="Csp11.Scaffold574.g4376.t2">
    <property type="protein sequence ID" value="Csp11.Scaffold574.g4376.t2"/>
    <property type="gene ID" value="Csp11.Scaffold574.g4376"/>
</dbReference>
<evidence type="ECO:0000259" key="1">
    <source>
        <dbReference type="Pfam" id="PF08277"/>
    </source>
</evidence>
<dbReference type="AlphaFoldDB" id="A0A1I7TBQ1"/>
<dbReference type="InterPro" id="IPR016187">
    <property type="entry name" value="CTDL_fold"/>
</dbReference>
<reference evidence="3" key="1">
    <citation type="submission" date="2016-11" db="UniProtKB">
        <authorList>
            <consortium name="WormBaseParasite"/>
        </authorList>
    </citation>
    <scope>IDENTIFICATION</scope>
</reference>